<evidence type="ECO:0000313" key="2">
    <source>
        <dbReference type="Proteomes" id="UP000470951"/>
    </source>
</evidence>
<comment type="caution">
    <text evidence="1">The sequence shown here is derived from an EMBL/GenBank/DDBJ whole genome shotgun (WGS) entry which is preliminary data.</text>
</comment>
<dbReference type="EMBL" id="JAAGMS010000266">
    <property type="protein sequence ID" value="NEC01097.1"/>
    <property type="molecule type" value="Genomic_DNA"/>
</dbReference>
<dbReference type="AlphaFoldDB" id="A0A7K3RGH1"/>
<reference evidence="1 2" key="1">
    <citation type="submission" date="2020-01" db="EMBL/GenBank/DDBJ databases">
        <title>Insect and environment-associated Actinomycetes.</title>
        <authorList>
            <person name="Currrie C."/>
            <person name="Chevrette M."/>
            <person name="Carlson C."/>
            <person name="Stubbendieck R."/>
            <person name="Wendt-Pienkowski E."/>
        </authorList>
    </citation>
    <scope>NUCLEOTIDE SEQUENCE [LARGE SCALE GENOMIC DNA]</scope>
    <source>
        <strain evidence="1 2">SID7903</strain>
    </source>
</reference>
<gene>
    <name evidence="1" type="ORF">G3I58_24390</name>
</gene>
<organism evidence="1 2">
    <name type="scientific">Streptomyces anulatus</name>
    <name type="common">Streptomyces chrysomallus</name>
    <dbReference type="NCBI Taxonomy" id="1892"/>
    <lineage>
        <taxon>Bacteria</taxon>
        <taxon>Bacillati</taxon>
        <taxon>Actinomycetota</taxon>
        <taxon>Actinomycetes</taxon>
        <taxon>Kitasatosporales</taxon>
        <taxon>Streptomycetaceae</taxon>
        <taxon>Streptomyces</taxon>
    </lineage>
</organism>
<sequence>MADSRRVIDGEKIGNPAVRKAMTSDGSSLSDWGEYTTRTHQPFYSDFQVHYYYNPGTGRLLNYDYKAITNRKQFSMRVRMTTEFTVEPAALQGISALMEGREYPVLEVSAPFKRPLTFRVEFIEAGLRQSGLFDSRIFTVTSNSLPPNWKYFQFESGSFSLCPEPWNASGFWEAYYEGDPHALAVYEKERAATLLHS</sequence>
<name>A0A7K3RGH1_STRAQ</name>
<protein>
    <submittedName>
        <fullName evidence="1">Uncharacterized protein</fullName>
    </submittedName>
</protein>
<dbReference type="Proteomes" id="UP000470951">
    <property type="component" value="Unassembled WGS sequence"/>
</dbReference>
<dbReference type="RefSeq" id="WP_164269979.1">
    <property type="nucleotide sequence ID" value="NZ_JAAGMS010000266.1"/>
</dbReference>
<proteinExistence type="predicted"/>
<evidence type="ECO:0000313" key="1">
    <source>
        <dbReference type="EMBL" id="NEC01097.1"/>
    </source>
</evidence>
<accession>A0A7K3RGH1</accession>